<dbReference type="Proteomes" id="UP000515808">
    <property type="component" value="Chromosome"/>
</dbReference>
<sequence length="257" mass="29847">MSLLASKSPIYATVKSLGALFAFIITGLFIDSSYMAEQTKNAQFYANIIIVVGFGLVFLQVNKRVKEQMIAAVIIAVLGEYLFSIALGMYTYRLENVPHYIPIGHALVYVAVLYFSKAASIKKNKIKIERFLTIFILIYATVFLIFKNDVFGFVMTIATLLILRKKPRERLFYLTMYITVAYLEIIGTTYQCWWWPSTAWNTIPFLPSHNPPSGISLFYFLLDLGTLWLYKQRHRITWSRMKNIRKLREQDIFLKEL</sequence>
<feature type="transmembrane region" description="Helical" evidence="1">
    <location>
        <begin position="97"/>
        <end position="116"/>
    </location>
</feature>
<proteinExistence type="predicted"/>
<keyword evidence="1" id="KW-1133">Transmembrane helix</keyword>
<evidence type="ECO:0000256" key="1">
    <source>
        <dbReference type="SAM" id="Phobius"/>
    </source>
</evidence>
<keyword evidence="1" id="KW-0812">Transmembrane</keyword>
<accession>A0A7G9LEH8</accession>
<dbReference type="AlphaFoldDB" id="A0A7G9LEH8"/>
<organism evidence="2 3">
    <name type="scientific">Polaribacter pectinis</name>
    <dbReference type="NCBI Taxonomy" id="2738844"/>
    <lineage>
        <taxon>Bacteria</taxon>
        <taxon>Pseudomonadati</taxon>
        <taxon>Bacteroidota</taxon>
        <taxon>Flavobacteriia</taxon>
        <taxon>Flavobacteriales</taxon>
        <taxon>Flavobacteriaceae</taxon>
    </lineage>
</organism>
<feature type="transmembrane region" description="Helical" evidence="1">
    <location>
        <begin position="71"/>
        <end position="91"/>
    </location>
</feature>
<keyword evidence="1" id="KW-0472">Membrane</keyword>
<dbReference type="EMBL" id="CP060695">
    <property type="protein sequence ID" value="QNM87027.1"/>
    <property type="molecule type" value="Genomic_DNA"/>
</dbReference>
<feature type="transmembrane region" description="Helical" evidence="1">
    <location>
        <begin position="172"/>
        <end position="193"/>
    </location>
</feature>
<feature type="transmembrane region" description="Helical" evidence="1">
    <location>
        <begin position="42"/>
        <end position="59"/>
    </location>
</feature>
<feature type="transmembrane region" description="Helical" evidence="1">
    <location>
        <begin position="213"/>
        <end position="230"/>
    </location>
</feature>
<name>A0A7G9LEH8_9FLAO</name>
<dbReference type="KEGG" id="ppec:H9W90_00145"/>
<feature type="transmembrane region" description="Helical" evidence="1">
    <location>
        <begin position="150"/>
        <end position="165"/>
    </location>
</feature>
<feature type="transmembrane region" description="Helical" evidence="1">
    <location>
        <begin position="12"/>
        <end position="30"/>
    </location>
</feature>
<protein>
    <submittedName>
        <fullName evidence="2">Uncharacterized protein</fullName>
    </submittedName>
</protein>
<evidence type="ECO:0000313" key="3">
    <source>
        <dbReference type="Proteomes" id="UP000515808"/>
    </source>
</evidence>
<reference evidence="2 3" key="1">
    <citation type="submission" date="2020-08" db="EMBL/GenBank/DDBJ databases">
        <title>Polaribacter sp. L12M9 isolated from gut of the Korean scallop.</title>
        <authorList>
            <person name="Jeong Y.S."/>
        </authorList>
    </citation>
    <scope>NUCLEOTIDE SEQUENCE [LARGE SCALE GENOMIC DNA]</scope>
    <source>
        <strain evidence="2 3">L12M9</strain>
    </source>
</reference>
<gene>
    <name evidence="2" type="ORF">H9W90_00145</name>
</gene>
<evidence type="ECO:0000313" key="2">
    <source>
        <dbReference type="EMBL" id="QNM87027.1"/>
    </source>
</evidence>
<keyword evidence="3" id="KW-1185">Reference proteome</keyword>
<feature type="transmembrane region" description="Helical" evidence="1">
    <location>
        <begin position="128"/>
        <end position="144"/>
    </location>
</feature>